<dbReference type="EMBL" id="JAGIOO010000001">
    <property type="protein sequence ID" value="MBP2478962.1"/>
    <property type="molecule type" value="Genomic_DNA"/>
</dbReference>
<dbReference type="Gene3D" id="3.40.710.10">
    <property type="entry name" value="DD-peptidase/beta-lactamase superfamily"/>
    <property type="match status" value="1"/>
</dbReference>
<keyword evidence="3" id="KW-1185">Reference proteome</keyword>
<organism evidence="2 3">
    <name type="scientific">Crossiella equi</name>
    <dbReference type="NCBI Taxonomy" id="130796"/>
    <lineage>
        <taxon>Bacteria</taxon>
        <taxon>Bacillati</taxon>
        <taxon>Actinomycetota</taxon>
        <taxon>Actinomycetes</taxon>
        <taxon>Pseudonocardiales</taxon>
        <taxon>Pseudonocardiaceae</taxon>
        <taxon>Crossiella</taxon>
    </lineage>
</organism>
<protein>
    <submittedName>
        <fullName evidence="2">Uncharacterized protein</fullName>
    </submittedName>
</protein>
<accession>A0ABS5ARC7</accession>
<keyword evidence="1" id="KW-1133">Transmembrane helix</keyword>
<evidence type="ECO:0000313" key="2">
    <source>
        <dbReference type="EMBL" id="MBP2478962.1"/>
    </source>
</evidence>
<evidence type="ECO:0000256" key="1">
    <source>
        <dbReference type="SAM" id="Phobius"/>
    </source>
</evidence>
<proteinExistence type="predicted"/>
<keyword evidence="1" id="KW-0472">Membrane</keyword>
<dbReference type="PANTHER" id="PTHR35333">
    <property type="entry name" value="BETA-LACTAMASE"/>
    <property type="match status" value="1"/>
</dbReference>
<keyword evidence="1" id="KW-0812">Transmembrane</keyword>
<dbReference type="InterPro" id="IPR012338">
    <property type="entry name" value="Beta-lactam/transpept-like"/>
</dbReference>
<sequence length="295" mass="30670">MLTKNLSKPKPLALTAGVVIAVVVALVVVFSWPSADNWRTGCAALTPAKGTSPAVEAARQALLRAGHDPVLGVEVVNLDTCATTASWKGDLAQPTASVVKLLIALDVLQRTGDTSDSDETAIEQMLARSDDGVASRLWQRGGGPAIVTRQAKALKLRNTKPPADAGQWGDTVMSASDVSAVYRHITGSLAAEDRVLLTEAMADAPRTAADGFDQHFGIPTGLSGTTWAIKQGWGSSDGRRVLNSTGLVKSGGTYAVTLLSTWRKDVDWVAAGSALTKAAEALRGALGSGSSDQVR</sequence>
<name>A0ABS5ARC7_9PSEU</name>
<evidence type="ECO:0000313" key="3">
    <source>
        <dbReference type="Proteomes" id="UP001519363"/>
    </source>
</evidence>
<reference evidence="2 3" key="1">
    <citation type="submission" date="2021-03" db="EMBL/GenBank/DDBJ databases">
        <title>Sequencing the genomes of 1000 actinobacteria strains.</title>
        <authorList>
            <person name="Klenk H.-P."/>
        </authorList>
    </citation>
    <scope>NUCLEOTIDE SEQUENCE [LARGE SCALE GENOMIC DNA]</scope>
    <source>
        <strain evidence="2 3">DSM 44580</strain>
    </source>
</reference>
<dbReference type="Proteomes" id="UP001519363">
    <property type="component" value="Unassembled WGS sequence"/>
</dbReference>
<comment type="caution">
    <text evidence="2">The sequence shown here is derived from an EMBL/GenBank/DDBJ whole genome shotgun (WGS) entry which is preliminary data.</text>
</comment>
<gene>
    <name evidence="2" type="ORF">JOF53_007834</name>
</gene>
<dbReference type="InterPro" id="IPR000871">
    <property type="entry name" value="Beta-lactam_class-A"/>
</dbReference>
<feature type="transmembrane region" description="Helical" evidence="1">
    <location>
        <begin position="12"/>
        <end position="32"/>
    </location>
</feature>
<dbReference type="SUPFAM" id="SSF56601">
    <property type="entry name" value="beta-lactamase/transpeptidase-like"/>
    <property type="match status" value="1"/>
</dbReference>
<dbReference type="PANTHER" id="PTHR35333:SF3">
    <property type="entry name" value="BETA-LACTAMASE-TYPE TRANSPEPTIDASE FOLD CONTAINING PROTEIN"/>
    <property type="match status" value="1"/>
</dbReference>
<dbReference type="RefSeq" id="WP_086788997.1">
    <property type="nucleotide sequence ID" value="NZ_JAGIOO010000001.1"/>
</dbReference>